<evidence type="ECO:0000256" key="1">
    <source>
        <dbReference type="ARBA" id="ARBA00005979"/>
    </source>
</evidence>
<dbReference type="InterPro" id="IPR051799">
    <property type="entry name" value="NADH_flavin_oxidoreductase"/>
</dbReference>
<dbReference type="PANTHER" id="PTHR43656:SF5">
    <property type="entry name" value="NADH:FLAVIN OXIDOREDUCTASE_NADH OXIDASE N-TERMINAL DOMAIN-CONTAINING PROTEIN"/>
    <property type="match status" value="1"/>
</dbReference>
<dbReference type="RefSeq" id="XP_033590550.1">
    <property type="nucleotide sequence ID" value="XM_033736893.1"/>
</dbReference>
<keyword evidence="4" id="KW-0560">Oxidoreductase</keyword>
<dbReference type="EMBL" id="MU001634">
    <property type="protein sequence ID" value="KAF2483980.1"/>
    <property type="molecule type" value="Genomic_DNA"/>
</dbReference>
<dbReference type="GO" id="GO:0010181">
    <property type="term" value="F:FMN binding"/>
    <property type="evidence" value="ECO:0007669"/>
    <property type="project" value="InterPro"/>
</dbReference>
<dbReference type="AlphaFoldDB" id="A0A6A6PV44"/>
<proteinExistence type="inferred from homology"/>
<reference evidence="6" key="1">
    <citation type="journal article" date="2020" name="Stud. Mycol.">
        <title>101 Dothideomycetes genomes: a test case for predicting lifestyles and emergence of pathogens.</title>
        <authorList>
            <person name="Haridas S."/>
            <person name="Albert R."/>
            <person name="Binder M."/>
            <person name="Bloem J."/>
            <person name="Labutti K."/>
            <person name="Salamov A."/>
            <person name="Andreopoulos B."/>
            <person name="Baker S."/>
            <person name="Barry K."/>
            <person name="Bills G."/>
            <person name="Bluhm B."/>
            <person name="Cannon C."/>
            <person name="Castanera R."/>
            <person name="Culley D."/>
            <person name="Daum C."/>
            <person name="Ezra D."/>
            <person name="Gonzalez J."/>
            <person name="Henrissat B."/>
            <person name="Kuo A."/>
            <person name="Liang C."/>
            <person name="Lipzen A."/>
            <person name="Lutzoni F."/>
            <person name="Magnuson J."/>
            <person name="Mondo S."/>
            <person name="Nolan M."/>
            <person name="Ohm R."/>
            <person name="Pangilinan J."/>
            <person name="Park H.-J."/>
            <person name="Ramirez L."/>
            <person name="Alfaro M."/>
            <person name="Sun H."/>
            <person name="Tritt A."/>
            <person name="Yoshinaga Y."/>
            <person name="Zwiers L.-H."/>
            <person name="Turgeon B."/>
            <person name="Goodwin S."/>
            <person name="Spatafora J."/>
            <person name="Crous P."/>
            <person name="Grigoriev I."/>
        </authorList>
    </citation>
    <scope>NUCLEOTIDE SEQUENCE</scope>
    <source>
        <strain evidence="6">CBS 113389</strain>
    </source>
</reference>
<evidence type="ECO:0000256" key="2">
    <source>
        <dbReference type="ARBA" id="ARBA00022630"/>
    </source>
</evidence>
<gene>
    <name evidence="6" type="ORF">BDY17DRAFT_322866</name>
</gene>
<dbReference type="InterPro" id="IPR013785">
    <property type="entry name" value="Aldolase_TIM"/>
</dbReference>
<dbReference type="GeneID" id="54477895"/>
<keyword evidence="7" id="KW-1185">Reference proteome</keyword>
<evidence type="ECO:0000313" key="6">
    <source>
        <dbReference type="EMBL" id="KAF2483980.1"/>
    </source>
</evidence>
<protein>
    <recommendedName>
        <fullName evidence="5">NADH:flavin oxidoreductase/NADH oxidase N-terminal domain-containing protein</fullName>
    </recommendedName>
</protein>
<evidence type="ECO:0000256" key="3">
    <source>
        <dbReference type="ARBA" id="ARBA00022643"/>
    </source>
</evidence>
<dbReference type="CDD" id="cd04733">
    <property type="entry name" value="OYE_like_2_FMN"/>
    <property type="match status" value="1"/>
</dbReference>
<dbReference type="Proteomes" id="UP000799767">
    <property type="component" value="Unassembled WGS sequence"/>
</dbReference>
<name>A0A6A6PV44_9PEZI</name>
<keyword evidence="3" id="KW-0288">FMN</keyword>
<dbReference type="GO" id="GO:0016491">
    <property type="term" value="F:oxidoreductase activity"/>
    <property type="evidence" value="ECO:0007669"/>
    <property type="project" value="UniProtKB-KW"/>
</dbReference>
<accession>A0A6A6PV44</accession>
<keyword evidence="2" id="KW-0285">Flavoprotein</keyword>
<organism evidence="6 7">
    <name type="scientific">Neohortaea acidophila</name>
    <dbReference type="NCBI Taxonomy" id="245834"/>
    <lineage>
        <taxon>Eukaryota</taxon>
        <taxon>Fungi</taxon>
        <taxon>Dikarya</taxon>
        <taxon>Ascomycota</taxon>
        <taxon>Pezizomycotina</taxon>
        <taxon>Dothideomycetes</taxon>
        <taxon>Dothideomycetidae</taxon>
        <taxon>Mycosphaerellales</taxon>
        <taxon>Teratosphaeriaceae</taxon>
        <taxon>Neohortaea</taxon>
    </lineage>
</organism>
<evidence type="ECO:0000256" key="4">
    <source>
        <dbReference type="ARBA" id="ARBA00023002"/>
    </source>
</evidence>
<dbReference type="PANTHER" id="PTHR43656">
    <property type="entry name" value="BINDING OXIDOREDUCTASE, PUTATIVE (AFU_ORTHOLOGUE AFUA_2G08260)-RELATED"/>
    <property type="match status" value="1"/>
</dbReference>
<dbReference type="InterPro" id="IPR001155">
    <property type="entry name" value="OxRdtase_FMN_N"/>
</dbReference>
<feature type="domain" description="NADH:flavin oxidoreductase/NADH oxidase N-terminal" evidence="5">
    <location>
        <begin position="28"/>
        <end position="362"/>
    </location>
</feature>
<evidence type="ECO:0000313" key="7">
    <source>
        <dbReference type="Proteomes" id="UP000799767"/>
    </source>
</evidence>
<sequence length="448" mass="48988">MAPSARYESDNLDPAPLGKPLAFPFSGRTASNRFMKAAMTERISSWDPKTPEVRGVPSKELINVYKRWGEGGYGVVLTGNILIDYINLEARGNPIIPADAPFEGERFEAFQEMAAQGTKEGSLLVGQVSHPGRQVQDKLQPHPVSASAVQLEGNTMGMTFAKPRAATEEDIKGFIEGWAHAAEYLERAGYDGIQLHGAHGYLLAQFISQTTNHRTDAYGGSLENRARLITDIAKAVRARTKPSFILGIKLNSVEFQEKGLQPDEAKELCKLLEGATFDFVELSGGTYQQLAFQHQRESTRKREGFFLEWAELIAPALKKTKVYVTGGFKTVGAMVSALDAVDGVGLGRPACQEPRLPHDILSGKIKGAIKMGFDEDDFGSTVVAAGTHIGEIGKDQEPLDLSREENLQGYMKDFAAFREKMAQDTEMREQAYVDVKSVPLAPYGSVGV</sequence>
<dbReference type="Gene3D" id="3.20.20.70">
    <property type="entry name" value="Aldolase class I"/>
    <property type="match status" value="1"/>
</dbReference>
<evidence type="ECO:0000259" key="5">
    <source>
        <dbReference type="Pfam" id="PF00724"/>
    </source>
</evidence>
<dbReference type="SUPFAM" id="SSF51395">
    <property type="entry name" value="FMN-linked oxidoreductases"/>
    <property type="match status" value="1"/>
</dbReference>
<comment type="similarity">
    <text evidence="1">Belongs to the NADH:flavin oxidoreductase/NADH oxidase family.</text>
</comment>
<dbReference type="Pfam" id="PF00724">
    <property type="entry name" value="Oxidored_FMN"/>
    <property type="match status" value="1"/>
</dbReference>
<dbReference type="OrthoDB" id="1663137at2759"/>